<sequence length="153" mass="17828">MNNNKEAVKTAETTASLVGRLDDEVYNYLGKLVILKNKLRYADRGKEETLEEETDLLYDSWASLFVVCDLLSRIIERNDKLLYELEINALGSKMHEYTMWFPKCRMQILRAYQEYSSYITNETNDIPLNLTPLSCELIWIMSDGMMDPRGNPL</sequence>
<dbReference type="AlphaFoldDB" id="A0A2V0RAB2"/>
<reference evidence="1" key="1">
    <citation type="submission" date="2017-04" db="EMBL/GenBank/DDBJ databases">
        <title>Unveiling RNA virosphere associated with marine microorganisms.</title>
        <authorList>
            <person name="Urayama S."/>
            <person name="Takaki Y."/>
            <person name="Nishi S."/>
            <person name="Yoshida Y."/>
            <person name="Deguchi S."/>
            <person name="Takai K."/>
            <person name="Nunoura T."/>
        </authorList>
    </citation>
    <scope>NUCLEOTIDE SEQUENCE</scope>
</reference>
<evidence type="ECO:0000313" key="1">
    <source>
        <dbReference type="EMBL" id="GBH22141.1"/>
    </source>
</evidence>
<accession>A0A2V0RAB2</accession>
<name>A0A2V0RAB2_9ZZZZ</name>
<comment type="caution">
    <text evidence="1">The sequence shown here is derived from an EMBL/GenBank/DDBJ whole genome shotgun (WGS) entry which is preliminary data.</text>
</comment>
<protein>
    <submittedName>
        <fullName evidence="1">Uncharacterized protein</fullName>
    </submittedName>
</protein>
<organism evidence="1">
    <name type="scientific">viral metagenome</name>
    <dbReference type="NCBI Taxonomy" id="1070528"/>
    <lineage>
        <taxon>unclassified sequences</taxon>
        <taxon>metagenomes</taxon>
        <taxon>organismal metagenomes</taxon>
    </lineage>
</organism>
<dbReference type="EMBL" id="BDQA01000691">
    <property type="protein sequence ID" value="GBH22141.1"/>
    <property type="molecule type" value="Genomic_RNA"/>
</dbReference>
<proteinExistence type="predicted"/>